<accession>A0A1J7ILV9</accession>
<dbReference type="PROSITE" id="PS50143">
    <property type="entry name" value="BIR_REPEAT_2"/>
    <property type="match status" value="2"/>
</dbReference>
<dbReference type="CDD" id="cd00022">
    <property type="entry name" value="BIR"/>
    <property type="match status" value="1"/>
</dbReference>
<evidence type="ECO:0000256" key="1">
    <source>
        <dbReference type="ARBA" id="ARBA00022723"/>
    </source>
</evidence>
<keyword evidence="2" id="KW-0862">Zinc</keyword>
<feature type="compositionally biased region" description="Polar residues" evidence="3">
    <location>
        <begin position="633"/>
        <end position="651"/>
    </location>
</feature>
<dbReference type="InterPro" id="IPR001370">
    <property type="entry name" value="BIR_rpt"/>
</dbReference>
<feature type="region of interest" description="Disordered" evidence="3">
    <location>
        <begin position="253"/>
        <end position="667"/>
    </location>
</feature>
<sequence>MSSPDEQYFVYENRLASFQGPQPVAKRRASNASSRAPKALTWPHKKLSPSSVPGFVFQPTPANPDNVVCFLCDKHMDGWEEDDDPLVEHLKHVPDCGWAIVAAIEKDLGDFAKVHPLDPRMIEARKATFAGKWPYDAKKAWKCKTKQLVEAGWYYSPTLESDDMATCAYCQLGLDGWESSDKPMDEHYKRSPECPFFELINQNPAPKKSRSTKAARASKASRLSIQSVATTMSDMHSAAGDMTLDPDVSVMTTTSVATQGGKKGRPRKAATAKTRKTKAKKDEAVEILEDTQDAEVPPPPPPKPTRGRKRGSEEVEDSIVMGGEAPAPKRRATRGKVNEAITENTASVSDTLDVDMADFPAPPAKQPAARKKGRASNAKTTTRKASAASLKAKASTASLRAQAALDDDLERQLQADLERPLTEDEYMTADSESERSKQAPPVAKTDSKKAASNRKAAARSQQEQHDDYAMFDPAPARDDDAQVEEELKALEAEMNVEQEPLQVSKKGRKAGTRKASKQTKKVKEPEAPPPPPEPVEEPEEVSIVVNRLPVVAPEPEPAIEDPDTSSGTVVNKTSSSRPTAAKPRGRPKKNSTSSQAAAKEAEPEPADTTAQPPAPARPLPPPATPRAHHTAPSASAKQATLSPSQSPQSSDAENHPPSSKPASSAAAKRVVLAPISLPPTTPGRNMNASSPSRRNVVAGLRSTQPWKPVDLDLVFALVGEGEGGAAEVDSLLRRGGAELSTPERDMTVEEWIFYNAGLAEQMLKAECEGMVNKFEVEGGKAMRVLEGLVVE</sequence>
<evidence type="ECO:0000256" key="3">
    <source>
        <dbReference type="SAM" id="MobiDB-lite"/>
    </source>
</evidence>
<dbReference type="Proteomes" id="UP000182658">
    <property type="component" value="Unassembled WGS sequence"/>
</dbReference>
<feature type="compositionally biased region" description="Polar residues" evidence="3">
    <location>
        <begin position="341"/>
        <end position="350"/>
    </location>
</feature>
<dbReference type="PANTHER" id="PTHR46771:SF5">
    <property type="entry name" value="DETERIN"/>
    <property type="match status" value="1"/>
</dbReference>
<dbReference type="STRING" id="1408157.A0A1J7ILV9"/>
<feature type="compositionally biased region" description="Pro residues" evidence="3">
    <location>
        <begin position="612"/>
        <end position="624"/>
    </location>
</feature>
<dbReference type="SMART" id="SM00238">
    <property type="entry name" value="BIR"/>
    <property type="match status" value="2"/>
</dbReference>
<dbReference type="PANTHER" id="PTHR46771">
    <property type="entry name" value="DETERIN"/>
    <property type="match status" value="1"/>
</dbReference>
<dbReference type="InParanoid" id="A0A1J7ILV9"/>
<reference evidence="4 5" key="1">
    <citation type="submission" date="2016-10" db="EMBL/GenBank/DDBJ databases">
        <title>Draft genome sequence of Coniochaeta ligniaria NRRL30616, a lignocellulolytic fungus for bioabatement of inhibitors in plant biomass hydrolysates.</title>
        <authorList>
            <consortium name="DOE Joint Genome Institute"/>
            <person name="Jimenez D.J."/>
            <person name="Hector R.E."/>
            <person name="Riley R."/>
            <person name="Sun H."/>
            <person name="Grigoriev I.V."/>
            <person name="Van Elsas J.D."/>
            <person name="Nichols N.N."/>
        </authorList>
    </citation>
    <scope>NUCLEOTIDE SEQUENCE [LARGE SCALE GENOMIC DNA]</scope>
    <source>
        <strain evidence="4 5">NRRL 30616</strain>
    </source>
</reference>
<feature type="region of interest" description="Disordered" evidence="3">
    <location>
        <begin position="21"/>
        <end position="43"/>
    </location>
</feature>
<protein>
    <recommendedName>
        <fullName evidence="6">BIR-domain-containing protein</fullName>
    </recommendedName>
</protein>
<feature type="region of interest" description="Disordered" evidence="3">
    <location>
        <begin position="201"/>
        <end position="222"/>
    </location>
</feature>
<dbReference type="AlphaFoldDB" id="A0A1J7ILV9"/>
<dbReference type="Gene3D" id="1.10.1170.10">
    <property type="entry name" value="Inhibitor Of Apoptosis Protein (2mihbC-IAP-1), Chain A"/>
    <property type="match status" value="2"/>
</dbReference>
<feature type="compositionally biased region" description="Basic residues" evidence="3">
    <location>
        <begin position="262"/>
        <end position="279"/>
    </location>
</feature>
<feature type="compositionally biased region" description="Basic and acidic residues" evidence="3">
    <location>
        <begin position="410"/>
        <end position="422"/>
    </location>
</feature>
<feature type="compositionally biased region" description="Low complexity" evidence="3">
    <location>
        <begin position="656"/>
        <end position="667"/>
    </location>
</feature>
<dbReference type="SUPFAM" id="SSF57924">
    <property type="entry name" value="Inhibitor of apoptosis (IAP) repeat"/>
    <property type="match status" value="2"/>
</dbReference>
<feature type="compositionally biased region" description="Basic and acidic residues" evidence="3">
    <location>
        <begin position="475"/>
        <end position="491"/>
    </location>
</feature>
<keyword evidence="1" id="KW-0479">Metal-binding</keyword>
<feature type="compositionally biased region" description="Polar residues" evidence="3">
    <location>
        <begin position="564"/>
        <end position="578"/>
    </location>
</feature>
<dbReference type="EMBL" id="KV875098">
    <property type="protein sequence ID" value="OIW28243.1"/>
    <property type="molecule type" value="Genomic_DNA"/>
</dbReference>
<proteinExistence type="predicted"/>
<evidence type="ECO:0000313" key="4">
    <source>
        <dbReference type="EMBL" id="OIW28243.1"/>
    </source>
</evidence>
<gene>
    <name evidence="4" type="ORF">CONLIGDRAFT_578515</name>
</gene>
<feature type="compositionally biased region" description="Low complexity" evidence="3">
    <location>
        <begin position="378"/>
        <end position="401"/>
    </location>
</feature>
<dbReference type="OrthoDB" id="2196114at2759"/>
<evidence type="ECO:0008006" key="6">
    <source>
        <dbReference type="Google" id="ProtNLM"/>
    </source>
</evidence>
<dbReference type="GO" id="GO:0046872">
    <property type="term" value="F:metal ion binding"/>
    <property type="evidence" value="ECO:0007669"/>
    <property type="project" value="UniProtKB-KW"/>
</dbReference>
<feature type="compositionally biased region" description="Basic residues" evidence="3">
    <location>
        <begin position="505"/>
        <end position="520"/>
    </location>
</feature>
<organism evidence="4 5">
    <name type="scientific">Coniochaeta ligniaria NRRL 30616</name>
    <dbReference type="NCBI Taxonomy" id="1408157"/>
    <lineage>
        <taxon>Eukaryota</taxon>
        <taxon>Fungi</taxon>
        <taxon>Dikarya</taxon>
        <taxon>Ascomycota</taxon>
        <taxon>Pezizomycotina</taxon>
        <taxon>Sordariomycetes</taxon>
        <taxon>Sordariomycetidae</taxon>
        <taxon>Coniochaetales</taxon>
        <taxon>Coniochaetaceae</taxon>
        <taxon>Coniochaeta</taxon>
    </lineage>
</organism>
<evidence type="ECO:0000313" key="5">
    <source>
        <dbReference type="Proteomes" id="UP000182658"/>
    </source>
</evidence>
<keyword evidence="5" id="KW-1185">Reference proteome</keyword>
<dbReference type="InterPro" id="IPR051190">
    <property type="entry name" value="Baculoviral_IAP"/>
</dbReference>
<evidence type="ECO:0000256" key="2">
    <source>
        <dbReference type="ARBA" id="ARBA00022833"/>
    </source>
</evidence>
<dbReference type="Pfam" id="PF00653">
    <property type="entry name" value="BIR"/>
    <property type="match status" value="2"/>
</dbReference>
<name>A0A1J7ILV9_9PEZI</name>